<feature type="region of interest" description="Disordered" evidence="6">
    <location>
        <begin position="1"/>
        <end position="21"/>
    </location>
</feature>
<evidence type="ECO:0000256" key="3">
    <source>
        <dbReference type="ARBA" id="ARBA00023125"/>
    </source>
</evidence>
<evidence type="ECO:0000256" key="1">
    <source>
        <dbReference type="ARBA" id="ARBA00022491"/>
    </source>
</evidence>
<dbReference type="PANTHER" id="PTHR47506:SF6">
    <property type="entry name" value="HTH-TYPE TRANSCRIPTIONAL REPRESSOR NEMR"/>
    <property type="match status" value="1"/>
</dbReference>
<dbReference type="Proteomes" id="UP000287447">
    <property type="component" value="Unassembled WGS sequence"/>
</dbReference>
<dbReference type="PRINTS" id="PR00455">
    <property type="entry name" value="HTHTETR"/>
</dbReference>
<evidence type="ECO:0000313" key="9">
    <source>
        <dbReference type="Proteomes" id="UP000287447"/>
    </source>
</evidence>
<dbReference type="InterPro" id="IPR009057">
    <property type="entry name" value="Homeodomain-like_sf"/>
</dbReference>
<sequence length="225" mass="25227">MAEQTNKKPIGRPKGEQVENAARRRKQLVEAAIDSIVELGMSATTLATVAKAAGLSQGVAVFYFKTKENLLVETLKQHYEEYDTFWRQAIDDAGSDPIDRLSALVFADIHSDLCTTRNLALWNSYWGEAAARPRFAAICDTHDRTRYEVLTGLCEEASHLITGKIWTPVSVADALDSMTDGMWIRLHITPGFMDRQQGRRILASFMATVFPTEAARILRRAESYE</sequence>
<dbReference type="InterPro" id="IPR001647">
    <property type="entry name" value="HTH_TetR"/>
</dbReference>
<dbReference type="Pfam" id="PF00440">
    <property type="entry name" value="TetR_N"/>
    <property type="match status" value="1"/>
</dbReference>
<dbReference type="PROSITE" id="PS50977">
    <property type="entry name" value="HTH_TETR_2"/>
    <property type="match status" value="1"/>
</dbReference>
<dbReference type="EMBL" id="SADE01000002">
    <property type="protein sequence ID" value="RVU35800.1"/>
    <property type="molecule type" value="Genomic_DNA"/>
</dbReference>
<evidence type="ECO:0000256" key="5">
    <source>
        <dbReference type="PROSITE-ProRule" id="PRU00335"/>
    </source>
</evidence>
<dbReference type="AlphaFoldDB" id="A0A3S2W3V0"/>
<dbReference type="PANTHER" id="PTHR47506">
    <property type="entry name" value="TRANSCRIPTIONAL REGULATORY PROTEIN"/>
    <property type="match status" value="1"/>
</dbReference>
<keyword evidence="1" id="KW-0678">Repressor</keyword>
<comment type="caution">
    <text evidence="8">The sequence shown here is derived from an EMBL/GenBank/DDBJ whole genome shotgun (WGS) entry which is preliminary data.</text>
</comment>
<evidence type="ECO:0000256" key="2">
    <source>
        <dbReference type="ARBA" id="ARBA00023015"/>
    </source>
</evidence>
<evidence type="ECO:0000259" key="7">
    <source>
        <dbReference type="PROSITE" id="PS50977"/>
    </source>
</evidence>
<dbReference type="Pfam" id="PF13977">
    <property type="entry name" value="TetR_C_6"/>
    <property type="match status" value="1"/>
</dbReference>
<evidence type="ECO:0000256" key="4">
    <source>
        <dbReference type="ARBA" id="ARBA00023163"/>
    </source>
</evidence>
<gene>
    <name evidence="8" type="ORF">EOI86_11060</name>
</gene>
<dbReference type="InterPro" id="IPR036271">
    <property type="entry name" value="Tet_transcr_reg_TetR-rel_C_sf"/>
</dbReference>
<evidence type="ECO:0000256" key="6">
    <source>
        <dbReference type="SAM" id="MobiDB-lite"/>
    </source>
</evidence>
<keyword evidence="4" id="KW-0804">Transcription</keyword>
<dbReference type="SUPFAM" id="SSF48498">
    <property type="entry name" value="Tetracyclin repressor-like, C-terminal domain"/>
    <property type="match status" value="1"/>
</dbReference>
<keyword evidence="2" id="KW-0805">Transcription regulation</keyword>
<organism evidence="8 9">
    <name type="scientific">Hwanghaeella grinnelliae</name>
    <dbReference type="NCBI Taxonomy" id="2500179"/>
    <lineage>
        <taxon>Bacteria</taxon>
        <taxon>Pseudomonadati</taxon>
        <taxon>Pseudomonadota</taxon>
        <taxon>Alphaproteobacteria</taxon>
        <taxon>Rhodospirillales</taxon>
        <taxon>Rhodospirillaceae</taxon>
        <taxon>Hwanghaeella</taxon>
    </lineage>
</organism>
<name>A0A3S2W3V0_9PROT</name>
<dbReference type="OrthoDB" id="7336460at2"/>
<protein>
    <submittedName>
        <fullName evidence="8">TetR family transcriptional regulator</fullName>
    </submittedName>
</protein>
<proteinExistence type="predicted"/>
<dbReference type="GO" id="GO:0003677">
    <property type="term" value="F:DNA binding"/>
    <property type="evidence" value="ECO:0007669"/>
    <property type="project" value="UniProtKB-UniRule"/>
</dbReference>
<keyword evidence="3 5" id="KW-0238">DNA-binding</keyword>
<feature type="domain" description="HTH tetR-type" evidence="7">
    <location>
        <begin position="22"/>
        <end position="82"/>
    </location>
</feature>
<accession>A0A3S2W3V0</accession>
<evidence type="ECO:0000313" key="8">
    <source>
        <dbReference type="EMBL" id="RVU35800.1"/>
    </source>
</evidence>
<keyword evidence="9" id="KW-1185">Reference proteome</keyword>
<dbReference type="SUPFAM" id="SSF46689">
    <property type="entry name" value="Homeodomain-like"/>
    <property type="match status" value="1"/>
</dbReference>
<dbReference type="InterPro" id="IPR039538">
    <property type="entry name" value="BetI_C"/>
</dbReference>
<reference evidence="9" key="1">
    <citation type="submission" date="2019-01" db="EMBL/GenBank/DDBJ databases">
        <title>Gri0909 isolated from a small marine red alga.</title>
        <authorList>
            <person name="Kim J."/>
            <person name="Jeong S.E."/>
            <person name="Jeon C.O."/>
        </authorList>
    </citation>
    <scope>NUCLEOTIDE SEQUENCE [LARGE SCALE GENOMIC DNA]</scope>
    <source>
        <strain evidence="9">Gri0909</strain>
    </source>
</reference>
<dbReference type="Gene3D" id="1.10.357.10">
    <property type="entry name" value="Tetracycline Repressor, domain 2"/>
    <property type="match status" value="1"/>
</dbReference>
<dbReference type="RefSeq" id="WP_127765277.1">
    <property type="nucleotide sequence ID" value="NZ_SADE01000002.1"/>
</dbReference>
<feature type="DNA-binding region" description="H-T-H motif" evidence="5">
    <location>
        <begin position="45"/>
        <end position="64"/>
    </location>
</feature>